<name>A0A1H3R170_9FIRM</name>
<proteinExistence type="predicted"/>
<feature type="domain" description="DUF58" evidence="1">
    <location>
        <begin position="184"/>
        <end position="338"/>
    </location>
</feature>
<evidence type="ECO:0000259" key="1">
    <source>
        <dbReference type="Pfam" id="PF01882"/>
    </source>
</evidence>
<sequence length="379" mass="43883">MGITITILILLIVSSAILNRWERISLKNFEYKRYLDKERVLIKEPVRLTTEMTNHKLLFLPWIEVNANIPKEIIFKNQRVVSHANKNENIYSVVTSLLSYQRIKRHYTIYCSKRGYYSFSNVRLSIGDLFGFAVANKDIHYPMSLIVYPEVKPLRQLLVPFKSIQGEVSVRRWISPDNIAVIGAREYTSDDSFNTIDWKATARTNTLHVKKLDYTADPSMLLLLNVQTNDIYWQDVDGDIIEKGVDIAASITQKAIDEKVDVGFSSNAFFYGDKREIFIKPKNSRNQKMIIFDALAKTSYLPIDNFTNYLEKNIRLIDKNSVIIIITSHISKDLIKKTNHMIKCGYCIKLILLKDSLNTEGLSKEVDIAFSYNYERNIK</sequence>
<reference evidence="2 3" key="1">
    <citation type="submission" date="2016-10" db="EMBL/GenBank/DDBJ databases">
        <authorList>
            <person name="de Groot N.N."/>
        </authorList>
    </citation>
    <scope>NUCLEOTIDE SEQUENCE [LARGE SCALE GENOMIC DNA]</scope>
    <source>
        <strain evidence="2 3">DSM 21650</strain>
    </source>
</reference>
<dbReference type="PANTHER" id="PTHR34351">
    <property type="entry name" value="SLR1927 PROTEIN-RELATED"/>
    <property type="match status" value="1"/>
</dbReference>
<protein>
    <submittedName>
        <fullName evidence="2">Uncharacterized conserved protein, DUF58 family, contains vWF domain</fullName>
    </submittedName>
</protein>
<dbReference type="RefSeq" id="WP_176967956.1">
    <property type="nucleotide sequence ID" value="NZ_FNQE01000024.1"/>
</dbReference>
<dbReference type="AlphaFoldDB" id="A0A1H3R170"/>
<organism evidence="2 3">
    <name type="scientific">Proteiniborus ethanoligenes</name>
    <dbReference type="NCBI Taxonomy" id="415015"/>
    <lineage>
        <taxon>Bacteria</taxon>
        <taxon>Bacillati</taxon>
        <taxon>Bacillota</taxon>
        <taxon>Clostridia</taxon>
        <taxon>Eubacteriales</taxon>
        <taxon>Proteiniborus</taxon>
    </lineage>
</organism>
<dbReference type="STRING" id="415015.SAMN05660462_02163"/>
<evidence type="ECO:0000313" key="3">
    <source>
        <dbReference type="Proteomes" id="UP000198625"/>
    </source>
</evidence>
<dbReference type="Pfam" id="PF01882">
    <property type="entry name" value="DUF58"/>
    <property type="match status" value="1"/>
</dbReference>
<dbReference type="PANTHER" id="PTHR34351:SF2">
    <property type="entry name" value="DUF58 DOMAIN-CONTAINING PROTEIN"/>
    <property type="match status" value="1"/>
</dbReference>
<keyword evidence="3" id="KW-1185">Reference proteome</keyword>
<dbReference type="InterPro" id="IPR002881">
    <property type="entry name" value="DUF58"/>
</dbReference>
<accession>A0A1H3R170</accession>
<gene>
    <name evidence="2" type="ORF">SAMN05660462_02163</name>
</gene>
<dbReference type="EMBL" id="FNQE01000024">
    <property type="protein sequence ID" value="SDZ19360.1"/>
    <property type="molecule type" value="Genomic_DNA"/>
</dbReference>
<evidence type="ECO:0000313" key="2">
    <source>
        <dbReference type="EMBL" id="SDZ19360.1"/>
    </source>
</evidence>
<dbReference type="Proteomes" id="UP000198625">
    <property type="component" value="Unassembled WGS sequence"/>
</dbReference>